<dbReference type="AlphaFoldDB" id="A0AAD8SCL7"/>
<dbReference type="InterPro" id="IPR023796">
    <property type="entry name" value="Serpin_dom"/>
</dbReference>
<accession>A0AAD8SCL7</accession>
<name>A0AAD8SCL7_LOLMU</name>
<gene>
    <name evidence="8" type="ORF">QYE76_066417</name>
</gene>
<evidence type="ECO:0000313" key="9">
    <source>
        <dbReference type="Proteomes" id="UP001231189"/>
    </source>
</evidence>
<sequence length="433" mass="47655">MDKEARPSKKKSRESKETRQGKKARSSVDSAGLTALALRLANTFSKGENIIFSPLSIYTALGLVAAGARGKTLDEILAVLGASSREEVAEVVRGVAESALATDGSGPLIITFACGVWHQKGLALKPAYRAAAVESYKAEASAVDFQEDPEGSRAAINGWVAEATNKLITSLLPPDSVHEDIRLVLANAMYFKGKWEDRFHQSLTKDADFYRLDGSTVSVPFMTSGRLPTTGTEEEEDFPFFFFEQEEEVKYFVASYDDGFKVLKLPYQAPNGGKYSMCVFLPDARNGLPSLADEMASGGRRFLFDHLPDWRIRVDKLLLPRFKLSFSCSMKETLQTLGLRAAFCEEAELSDMVDDSGRDMKLRVEDVFHKAVVEVNEEGTEAAVSTAATSVLQCYRTPFHFVADHPFAFFILEEESSTVLFAGHVLDPSNSSE</sequence>
<keyword evidence="9" id="KW-1185">Reference proteome</keyword>
<evidence type="ECO:0000256" key="3">
    <source>
        <dbReference type="ARBA" id="ARBA00022900"/>
    </source>
</evidence>
<dbReference type="Pfam" id="PF00079">
    <property type="entry name" value="Serpin"/>
    <property type="match status" value="1"/>
</dbReference>
<dbReference type="SMART" id="SM00093">
    <property type="entry name" value="SERPIN"/>
    <property type="match status" value="1"/>
</dbReference>
<dbReference type="SUPFAM" id="SSF56574">
    <property type="entry name" value="Serpins"/>
    <property type="match status" value="1"/>
</dbReference>
<reference evidence="8" key="1">
    <citation type="submission" date="2023-07" db="EMBL/GenBank/DDBJ databases">
        <title>A chromosome-level genome assembly of Lolium multiflorum.</title>
        <authorList>
            <person name="Chen Y."/>
            <person name="Copetti D."/>
            <person name="Kolliker R."/>
            <person name="Studer B."/>
        </authorList>
    </citation>
    <scope>NUCLEOTIDE SEQUENCE</scope>
    <source>
        <strain evidence="8">02402/16</strain>
        <tissue evidence="8">Leaf</tissue>
    </source>
</reference>
<dbReference type="PANTHER" id="PTHR11461:SF209">
    <property type="entry name" value="SERPIN-Z8-RELATED"/>
    <property type="match status" value="1"/>
</dbReference>
<dbReference type="Gene3D" id="2.30.39.10">
    <property type="entry name" value="Alpha-1-antitrypsin, domain 1"/>
    <property type="match status" value="1"/>
</dbReference>
<evidence type="ECO:0000313" key="8">
    <source>
        <dbReference type="EMBL" id="KAK1648612.1"/>
    </source>
</evidence>
<dbReference type="InterPro" id="IPR042178">
    <property type="entry name" value="Serpin_sf_1"/>
</dbReference>
<comment type="similarity">
    <text evidence="1 5">Belongs to the serpin family.</text>
</comment>
<organism evidence="8 9">
    <name type="scientific">Lolium multiflorum</name>
    <name type="common">Italian ryegrass</name>
    <name type="synonym">Lolium perenne subsp. multiflorum</name>
    <dbReference type="NCBI Taxonomy" id="4521"/>
    <lineage>
        <taxon>Eukaryota</taxon>
        <taxon>Viridiplantae</taxon>
        <taxon>Streptophyta</taxon>
        <taxon>Embryophyta</taxon>
        <taxon>Tracheophyta</taxon>
        <taxon>Spermatophyta</taxon>
        <taxon>Magnoliopsida</taxon>
        <taxon>Liliopsida</taxon>
        <taxon>Poales</taxon>
        <taxon>Poaceae</taxon>
        <taxon>BOP clade</taxon>
        <taxon>Pooideae</taxon>
        <taxon>Poodae</taxon>
        <taxon>Poeae</taxon>
        <taxon>Poeae Chloroplast Group 2 (Poeae type)</taxon>
        <taxon>Loliodinae</taxon>
        <taxon>Loliinae</taxon>
        <taxon>Lolium</taxon>
    </lineage>
</organism>
<protein>
    <recommendedName>
        <fullName evidence="7">Serpin domain-containing protein</fullName>
    </recommendedName>
</protein>
<evidence type="ECO:0000256" key="5">
    <source>
        <dbReference type="RuleBase" id="RU000411"/>
    </source>
</evidence>
<dbReference type="InterPro" id="IPR000215">
    <property type="entry name" value="Serpin_fam"/>
</dbReference>
<keyword evidence="2" id="KW-0646">Protease inhibitor</keyword>
<dbReference type="InterPro" id="IPR042185">
    <property type="entry name" value="Serpin_sf_2"/>
</dbReference>
<evidence type="ECO:0000256" key="1">
    <source>
        <dbReference type="ARBA" id="ARBA00009500"/>
    </source>
</evidence>
<dbReference type="Proteomes" id="UP001231189">
    <property type="component" value="Unassembled WGS sequence"/>
</dbReference>
<evidence type="ECO:0000256" key="4">
    <source>
        <dbReference type="ARBA" id="ARBA00049586"/>
    </source>
</evidence>
<keyword evidence="3" id="KW-0722">Serine protease inhibitor</keyword>
<evidence type="ECO:0000256" key="6">
    <source>
        <dbReference type="SAM" id="MobiDB-lite"/>
    </source>
</evidence>
<dbReference type="PANTHER" id="PTHR11461">
    <property type="entry name" value="SERINE PROTEASE INHIBITOR, SERPIN"/>
    <property type="match status" value="1"/>
</dbReference>
<proteinExistence type="inferred from homology"/>
<dbReference type="GO" id="GO:0004867">
    <property type="term" value="F:serine-type endopeptidase inhibitor activity"/>
    <property type="evidence" value="ECO:0007669"/>
    <property type="project" value="UniProtKB-KW"/>
</dbReference>
<comment type="function">
    <text evidence="4">Probable serine protease inhibitor.</text>
</comment>
<dbReference type="InterPro" id="IPR036186">
    <property type="entry name" value="Serpin_sf"/>
</dbReference>
<dbReference type="GO" id="GO:0005615">
    <property type="term" value="C:extracellular space"/>
    <property type="evidence" value="ECO:0007669"/>
    <property type="project" value="InterPro"/>
</dbReference>
<evidence type="ECO:0000259" key="7">
    <source>
        <dbReference type="SMART" id="SM00093"/>
    </source>
</evidence>
<dbReference type="CDD" id="cd02043">
    <property type="entry name" value="serpinP_plants"/>
    <property type="match status" value="1"/>
</dbReference>
<dbReference type="Gene3D" id="3.30.497.10">
    <property type="entry name" value="Antithrombin, subunit I, domain 2"/>
    <property type="match status" value="1"/>
</dbReference>
<feature type="region of interest" description="Disordered" evidence="6">
    <location>
        <begin position="1"/>
        <end position="26"/>
    </location>
</feature>
<dbReference type="EMBL" id="JAUUTY010000004">
    <property type="protein sequence ID" value="KAK1648612.1"/>
    <property type="molecule type" value="Genomic_DNA"/>
</dbReference>
<feature type="domain" description="Serpin" evidence="7">
    <location>
        <begin position="38"/>
        <end position="428"/>
    </location>
</feature>
<evidence type="ECO:0000256" key="2">
    <source>
        <dbReference type="ARBA" id="ARBA00022690"/>
    </source>
</evidence>
<comment type="caution">
    <text evidence="8">The sequence shown here is derived from an EMBL/GenBank/DDBJ whole genome shotgun (WGS) entry which is preliminary data.</text>
</comment>